<organism evidence="15 16">
    <name type="scientific">Paramuricea clavata</name>
    <name type="common">Red gorgonian</name>
    <name type="synonym">Violescent sea-whip</name>
    <dbReference type="NCBI Taxonomy" id="317549"/>
    <lineage>
        <taxon>Eukaryota</taxon>
        <taxon>Metazoa</taxon>
        <taxon>Cnidaria</taxon>
        <taxon>Anthozoa</taxon>
        <taxon>Octocorallia</taxon>
        <taxon>Malacalcyonacea</taxon>
        <taxon>Plexauridae</taxon>
        <taxon>Paramuricea</taxon>
    </lineage>
</organism>
<keyword evidence="4 13" id="KW-0812">Transmembrane</keyword>
<keyword evidence="6" id="KW-0256">Endoplasmic reticulum</keyword>
<evidence type="ECO:0000256" key="13">
    <source>
        <dbReference type="SAM" id="Phobius"/>
    </source>
</evidence>
<keyword evidence="16" id="KW-1185">Reference proteome</keyword>
<evidence type="ECO:0000256" key="6">
    <source>
        <dbReference type="ARBA" id="ARBA00022824"/>
    </source>
</evidence>
<dbReference type="PANTHER" id="PTHR12924">
    <property type="entry name" value="TRANSLOCON-ASSOCIATED PROTEIN, ALPHA SUBUNIT"/>
    <property type="match status" value="1"/>
</dbReference>
<evidence type="ECO:0000256" key="2">
    <source>
        <dbReference type="ARBA" id="ARBA00006776"/>
    </source>
</evidence>
<evidence type="ECO:0000256" key="12">
    <source>
        <dbReference type="SAM" id="MobiDB-lite"/>
    </source>
</evidence>
<feature type="region of interest" description="Disordered" evidence="12">
    <location>
        <begin position="277"/>
        <end position="313"/>
    </location>
</feature>
<comment type="subunit">
    <text evidence="10">Heterotetramer of TRAP-alpha, TRAP-beta, TRAP-delta and TRAP-gamma. Interacts with palmitoylated calnexin (CALX), the interaction is required for efficient folding of glycosylated proteins.</text>
</comment>
<feature type="region of interest" description="Disordered" evidence="12">
    <location>
        <begin position="43"/>
        <end position="105"/>
    </location>
</feature>
<dbReference type="AlphaFoldDB" id="A0A7D9HHG7"/>
<dbReference type="InterPro" id="IPR005595">
    <property type="entry name" value="TRAP_alpha"/>
</dbReference>
<evidence type="ECO:0000256" key="7">
    <source>
        <dbReference type="ARBA" id="ARBA00022989"/>
    </source>
</evidence>
<dbReference type="Proteomes" id="UP001152795">
    <property type="component" value="Unassembled WGS sequence"/>
</dbReference>
<evidence type="ECO:0000256" key="4">
    <source>
        <dbReference type="ARBA" id="ARBA00022692"/>
    </source>
</evidence>
<feature type="compositionally biased region" description="Basic residues" evidence="12">
    <location>
        <begin position="294"/>
        <end position="306"/>
    </location>
</feature>
<feature type="chain" id="PRO_5043433890" description="Translocon-associated protein subunit alpha" evidence="14">
    <location>
        <begin position="33"/>
        <end position="313"/>
    </location>
</feature>
<proteinExistence type="inferred from homology"/>
<dbReference type="PANTHER" id="PTHR12924:SF0">
    <property type="entry name" value="TRANSLOCON-ASSOCIATED PROTEIN SUBUNIT ALPHA"/>
    <property type="match status" value="1"/>
</dbReference>
<evidence type="ECO:0000256" key="8">
    <source>
        <dbReference type="ARBA" id="ARBA00023136"/>
    </source>
</evidence>
<dbReference type="Pfam" id="PF03896">
    <property type="entry name" value="TRAP_alpha"/>
    <property type="match status" value="1"/>
</dbReference>
<comment type="function">
    <text evidence="9">TRAP proteins are part of a complex whose function is to bind calcium to the ER membrane and thereby regulate the retention of ER resident proteins. May be involved in the recycling of the translocation apparatus after completion of the translocation process or may function as a membrane-bound chaperone facilitating folding of translocated proteins.</text>
</comment>
<sequence length="313" mass="34695">MFSILKRLLFLLLLVFPAVIFITNEGLLGVAAEEDEIIDDDGVEDLDAEGDADISDEDEDGKVESEDELGEEPDGPQSTDADTAGEQDVTEEEEPEIPTLTASPDAETTILFTSHPEQEIAAGSIVDCLVGFTNNGKADFVIEALDASLRYPQDYSYFIQNFTARSLNRLVKPGEQATFDYAFKPHENLGGRPFGIVVALYYKDAEGKDWLDSVFNETVTFKEQDEGFDGETFFLYVFVAAMAILIIMGAQYILSSIGKKKPGKPYVEMGTQQKSDVDIDWLPKETTTEFGKNSPRRSPRNRRQKRNPGAGED</sequence>
<dbReference type="GO" id="GO:0005789">
    <property type="term" value="C:endoplasmic reticulum membrane"/>
    <property type="evidence" value="ECO:0007669"/>
    <property type="project" value="UniProtKB-SubCell"/>
</dbReference>
<gene>
    <name evidence="15" type="ORF">PACLA_8A014289</name>
</gene>
<feature type="signal peptide" evidence="14">
    <location>
        <begin position="1"/>
        <end position="32"/>
    </location>
</feature>
<accession>A0A7D9HHG7</accession>
<comment type="subcellular location">
    <subcellularLocation>
        <location evidence="1">Endoplasmic reticulum membrane</location>
        <topology evidence="1">Single-pass type I membrane protein</topology>
    </subcellularLocation>
</comment>
<evidence type="ECO:0000313" key="16">
    <source>
        <dbReference type="Proteomes" id="UP001152795"/>
    </source>
</evidence>
<feature type="compositionally biased region" description="Acidic residues" evidence="12">
    <location>
        <begin position="83"/>
        <end position="96"/>
    </location>
</feature>
<evidence type="ECO:0000256" key="1">
    <source>
        <dbReference type="ARBA" id="ARBA00004115"/>
    </source>
</evidence>
<keyword evidence="8 13" id="KW-0472">Membrane</keyword>
<comment type="caution">
    <text evidence="15">The sequence shown here is derived from an EMBL/GenBank/DDBJ whole genome shotgun (WGS) entry which is preliminary data.</text>
</comment>
<evidence type="ECO:0000313" key="15">
    <source>
        <dbReference type="EMBL" id="CAB3983073.1"/>
    </source>
</evidence>
<dbReference type="EMBL" id="CACRXK020000571">
    <property type="protein sequence ID" value="CAB3983073.1"/>
    <property type="molecule type" value="Genomic_DNA"/>
</dbReference>
<name>A0A7D9HHG7_PARCT</name>
<feature type="compositionally biased region" description="Acidic residues" evidence="12">
    <location>
        <begin position="43"/>
        <end position="74"/>
    </location>
</feature>
<feature type="transmembrane region" description="Helical" evidence="13">
    <location>
        <begin position="233"/>
        <end position="254"/>
    </location>
</feature>
<evidence type="ECO:0000256" key="5">
    <source>
        <dbReference type="ARBA" id="ARBA00022729"/>
    </source>
</evidence>
<evidence type="ECO:0000256" key="14">
    <source>
        <dbReference type="SAM" id="SignalP"/>
    </source>
</evidence>
<comment type="similarity">
    <text evidence="2">Belongs to the TRAP-alpha family.</text>
</comment>
<reference evidence="15" key="1">
    <citation type="submission" date="2020-04" db="EMBL/GenBank/DDBJ databases">
        <authorList>
            <person name="Alioto T."/>
            <person name="Alioto T."/>
            <person name="Gomez Garrido J."/>
        </authorList>
    </citation>
    <scope>NUCLEOTIDE SEQUENCE</scope>
    <source>
        <strain evidence="15">A484AB</strain>
    </source>
</reference>
<evidence type="ECO:0000256" key="9">
    <source>
        <dbReference type="ARBA" id="ARBA00025620"/>
    </source>
</evidence>
<feature type="compositionally biased region" description="Basic and acidic residues" evidence="12">
    <location>
        <begin position="277"/>
        <end position="287"/>
    </location>
</feature>
<evidence type="ECO:0000256" key="11">
    <source>
        <dbReference type="ARBA" id="ARBA00031071"/>
    </source>
</evidence>
<evidence type="ECO:0000256" key="3">
    <source>
        <dbReference type="ARBA" id="ARBA00020280"/>
    </source>
</evidence>
<evidence type="ECO:0000256" key="10">
    <source>
        <dbReference type="ARBA" id="ARBA00025854"/>
    </source>
</evidence>
<protein>
    <recommendedName>
        <fullName evidence="3">Translocon-associated protein subunit alpha</fullName>
    </recommendedName>
    <alternativeName>
        <fullName evidence="11">Signal sequence receptor subunit alpha</fullName>
    </alternativeName>
</protein>
<keyword evidence="5 14" id="KW-0732">Signal</keyword>
<keyword evidence="7 13" id="KW-1133">Transmembrane helix</keyword>
<dbReference type="OrthoDB" id="1926781at2759"/>